<feature type="region of interest" description="Disordered" evidence="1">
    <location>
        <begin position="308"/>
        <end position="338"/>
    </location>
</feature>
<evidence type="ECO:0000259" key="2">
    <source>
        <dbReference type="Pfam" id="PF03184"/>
    </source>
</evidence>
<dbReference type="Pfam" id="PF03184">
    <property type="entry name" value="DDE_1"/>
    <property type="match status" value="1"/>
</dbReference>
<reference evidence="4" key="1">
    <citation type="journal article" date="2017" name="PLoS ONE">
        <title>The Agassiz's desert tortoise genome provides a resource for the conservation of a threatened species.</title>
        <authorList>
            <person name="Tollis M."/>
            <person name="DeNardo D.F."/>
            <person name="Cornelius J.A."/>
            <person name="Dolby G.A."/>
            <person name="Edwards T."/>
            <person name="Henen B.T."/>
            <person name="Karl A.E."/>
            <person name="Murphy R.W."/>
            <person name="Kusumi K."/>
        </authorList>
    </citation>
    <scope>NUCLEOTIDE SEQUENCE [LARGE SCALE GENOMIC DNA]</scope>
</reference>
<feature type="domain" description="DDE-1" evidence="2">
    <location>
        <begin position="127"/>
        <end position="295"/>
    </location>
</feature>
<reference evidence="3" key="2">
    <citation type="submission" date="2025-08" db="UniProtKB">
        <authorList>
            <consortium name="Ensembl"/>
        </authorList>
    </citation>
    <scope>IDENTIFICATION</scope>
</reference>
<name>A0A452GLF8_9SAUR</name>
<dbReference type="AlphaFoldDB" id="A0A452GLF8"/>
<protein>
    <recommendedName>
        <fullName evidence="2">DDE-1 domain-containing protein</fullName>
    </recommendedName>
</protein>
<dbReference type="Ensembl" id="ENSGAGT00000003003.1">
    <property type="protein sequence ID" value="ENSGAGP00000002626.1"/>
    <property type="gene ID" value="ENSGAGG00000002111.1"/>
</dbReference>
<dbReference type="Proteomes" id="UP000291020">
    <property type="component" value="Unassembled WGS sequence"/>
</dbReference>
<sequence length="350" mass="39798">MGTLSLELEFVCMLANVKRRQVQVSKAVNVCCISRLVYSLHEPSWSLSSSANKDSAKAAERSGRKNQIFPKVYSKIFKEYAFELSQIGNMDEWPVMFNLPSNRMVTGVGEKTVLIKTTGHEKIHFIVVLSCLASESKLPPVIFFKRKTLPKNMKFPAGVIKHAHEKGWMGESRTMEWLEKVWNKRPGALFKKPAMFVWDMFRVHKTDEVKNVNKNMKTTLAIIPGCLTSVLQLLDVCLNKPFKGRLRKMWSQWMCSGMAKLTKGGNLMKPEINLVSQWIKDAWVSIPSEMIEKSYRKCCISNALDGSEEDTIFDDDTTEADDEKEYEPEDNTANIYDDNAGAAVTEAEFN</sequence>
<evidence type="ECO:0000313" key="4">
    <source>
        <dbReference type="Proteomes" id="UP000291020"/>
    </source>
</evidence>
<dbReference type="GO" id="GO:0003676">
    <property type="term" value="F:nucleic acid binding"/>
    <property type="evidence" value="ECO:0007669"/>
    <property type="project" value="InterPro"/>
</dbReference>
<dbReference type="STRING" id="38772.ENSGAGP00000002626"/>
<accession>A0A452GLF8</accession>
<organism evidence="3 4">
    <name type="scientific">Gopherus agassizii</name>
    <name type="common">Agassiz's desert tortoise</name>
    <dbReference type="NCBI Taxonomy" id="38772"/>
    <lineage>
        <taxon>Eukaryota</taxon>
        <taxon>Metazoa</taxon>
        <taxon>Chordata</taxon>
        <taxon>Craniata</taxon>
        <taxon>Vertebrata</taxon>
        <taxon>Euteleostomi</taxon>
        <taxon>Archelosauria</taxon>
        <taxon>Testudinata</taxon>
        <taxon>Testudines</taxon>
        <taxon>Cryptodira</taxon>
        <taxon>Durocryptodira</taxon>
        <taxon>Testudinoidea</taxon>
        <taxon>Testudinidae</taxon>
        <taxon>Gopherus</taxon>
    </lineage>
</organism>
<evidence type="ECO:0000256" key="1">
    <source>
        <dbReference type="SAM" id="MobiDB-lite"/>
    </source>
</evidence>
<evidence type="ECO:0000313" key="3">
    <source>
        <dbReference type="Ensembl" id="ENSGAGP00000002626.1"/>
    </source>
</evidence>
<reference evidence="3" key="3">
    <citation type="submission" date="2025-09" db="UniProtKB">
        <authorList>
            <consortium name="Ensembl"/>
        </authorList>
    </citation>
    <scope>IDENTIFICATION</scope>
</reference>
<dbReference type="InterPro" id="IPR004875">
    <property type="entry name" value="DDE_SF_endonuclease_dom"/>
</dbReference>
<keyword evidence="4" id="KW-1185">Reference proteome</keyword>
<proteinExistence type="predicted"/>
<feature type="compositionally biased region" description="Acidic residues" evidence="1">
    <location>
        <begin position="308"/>
        <end position="330"/>
    </location>
</feature>